<comment type="caution">
    <text evidence="15">The sequence shown here is derived from an EMBL/GenBank/DDBJ whole genome shotgun (WGS) entry which is preliminary data.</text>
</comment>
<keyword evidence="7 11" id="KW-0479">Metal-binding</keyword>
<feature type="binding site" evidence="11">
    <location>
        <position position="982"/>
    </location>
    <ligand>
        <name>oxalate</name>
        <dbReference type="ChEBI" id="CHEBI:30623"/>
    </ligand>
</feature>
<name>A0A811MRJ5_9POAL</name>
<comment type="function">
    <text evidence="1">May play a role in plant defense. Probably has no oxalate oxidase activity even if the active site is conserved.</text>
</comment>
<dbReference type="PROSITE" id="PS00725">
    <property type="entry name" value="GERMIN"/>
    <property type="match status" value="1"/>
</dbReference>
<comment type="subcellular location">
    <subcellularLocation>
        <location evidence="2">Secreted</location>
        <location evidence="2">Extracellular space</location>
        <location evidence="2">Apoplast</location>
    </subcellularLocation>
</comment>
<gene>
    <name evidence="15" type="ORF">NCGR_LOCUS5995</name>
</gene>
<dbReference type="Pfam" id="PF00190">
    <property type="entry name" value="Cupin_1"/>
    <property type="match status" value="1"/>
</dbReference>
<dbReference type="PANTHER" id="PTHR46088">
    <property type="entry name" value="TUBULIN--TYROSINE LIGASE-LIKE PROTEIN 12"/>
    <property type="match status" value="1"/>
</dbReference>
<evidence type="ECO:0000256" key="11">
    <source>
        <dbReference type="PIRSR" id="PIRSR601929-1"/>
    </source>
</evidence>
<feature type="binding site" evidence="12">
    <location>
        <position position="977"/>
    </location>
    <ligand>
        <name>Mn(2+)</name>
        <dbReference type="ChEBI" id="CHEBI:29035"/>
    </ligand>
</feature>
<accession>A0A811MRJ5</accession>
<dbReference type="GO" id="GO:0009506">
    <property type="term" value="C:plasmodesma"/>
    <property type="evidence" value="ECO:0007669"/>
    <property type="project" value="UniProtKB-ARBA"/>
</dbReference>
<dbReference type="OrthoDB" id="202825at2759"/>
<feature type="binding site" evidence="11">
    <location>
        <position position="977"/>
    </location>
    <ligand>
        <name>oxalate</name>
        <dbReference type="ChEBI" id="CHEBI:30623"/>
    </ligand>
</feature>
<dbReference type="FunFam" id="2.60.120.10:FF:000025">
    <property type="entry name" value="germin-like protein subfamily 2 member 1"/>
    <property type="match status" value="1"/>
</dbReference>
<evidence type="ECO:0000256" key="10">
    <source>
        <dbReference type="ARBA" id="ARBA00023211"/>
    </source>
</evidence>
<dbReference type="PANTHER" id="PTHR46088:SF1">
    <property type="entry name" value="TUBULIN--TYROSINE LIGASE-LIKE PROTEIN 12"/>
    <property type="match status" value="1"/>
</dbReference>
<proteinExistence type="inferred from homology"/>
<dbReference type="PROSITE" id="PS51450">
    <property type="entry name" value="LRR"/>
    <property type="match status" value="1"/>
</dbReference>
<dbReference type="AlphaFoldDB" id="A0A811MRJ5"/>
<dbReference type="InterPro" id="IPR006045">
    <property type="entry name" value="Cupin_1"/>
</dbReference>
<dbReference type="GO" id="GO:0048046">
    <property type="term" value="C:apoplast"/>
    <property type="evidence" value="ECO:0007669"/>
    <property type="project" value="UniProtKB-SubCell"/>
</dbReference>
<dbReference type="SUPFAM" id="SSF51182">
    <property type="entry name" value="RmlC-like cupins"/>
    <property type="match status" value="1"/>
</dbReference>
<dbReference type="PRINTS" id="PR00325">
    <property type="entry name" value="GERMIN"/>
</dbReference>
<feature type="disulfide bond" evidence="13">
    <location>
        <begin position="887"/>
        <end position="906"/>
    </location>
</feature>
<evidence type="ECO:0000256" key="12">
    <source>
        <dbReference type="PIRSR" id="PIRSR601929-2"/>
    </source>
</evidence>
<evidence type="ECO:0000256" key="13">
    <source>
        <dbReference type="PIRSR" id="PIRSR601929-3"/>
    </source>
</evidence>
<dbReference type="InterPro" id="IPR001611">
    <property type="entry name" value="Leu-rich_rpt"/>
</dbReference>
<evidence type="ECO:0000256" key="6">
    <source>
        <dbReference type="ARBA" id="ARBA00022525"/>
    </source>
</evidence>
<protein>
    <recommendedName>
        <fullName evidence="14">Cupin type-1 domain-containing protein</fullName>
    </recommendedName>
</protein>
<dbReference type="SUPFAM" id="SSF52058">
    <property type="entry name" value="L domain-like"/>
    <property type="match status" value="1"/>
</dbReference>
<dbReference type="InterPro" id="IPR027749">
    <property type="entry name" value="TTLL12"/>
</dbReference>
<dbReference type="Proteomes" id="UP000604825">
    <property type="component" value="Unassembled WGS sequence"/>
</dbReference>
<dbReference type="Gene3D" id="3.80.10.10">
    <property type="entry name" value="Ribonuclease Inhibitor"/>
    <property type="match status" value="2"/>
</dbReference>
<dbReference type="Pfam" id="PF25556">
    <property type="entry name" value="SET_TTL"/>
    <property type="match status" value="1"/>
</dbReference>
<dbReference type="InterPro" id="IPR032675">
    <property type="entry name" value="LRR_dom_sf"/>
</dbReference>
<evidence type="ECO:0000256" key="3">
    <source>
        <dbReference type="ARBA" id="ARBA00007456"/>
    </source>
</evidence>
<evidence type="ECO:0000256" key="8">
    <source>
        <dbReference type="ARBA" id="ARBA00022729"/>
    </source>
</evidence>
<sequence length="1086" mass="121139">MSPAAASASPNDRIRTYEDFARVHAYGVPAGRGRHPAVAAPEAVPEARGRGLRRRGGLCSRAVRGPELREVPGLAERMVALMCVDLDRRIETEEADEQDGDESGSLEHVLQVVDKERARVQERGSDSVAWLELEELGIDDDMLVALDLCAKFPNLVALNLWGNKLQDPEKVMQEIRKCAKLKALWLNENPVLGKSIDKAVLDGLSGLEIYNSHFTSKAGEWALGFCADIVGADNPCSSVESTLLGSIEIIDLSDRCIHKLPEVFSPSNLPSLSKLNIRGNPLDQISGDDLLKLFGGFTQLQELEVDIPGPLGNSAISILESLPNLSLLNGVDSSSIIESGKHIVDSALEPRLPEWSPEEPLAERVIGAMWLYLMTYRLADEEKIDETPVWYVMDELGSAMCHSDNANFRIAPFLFMPEGKLDTAISYTILWPTHDVHTGEECTRDFLFGIGEDKQRSARLTAWFRTPENYFIQEFRKYQEQLQSNSICSSTKIEETPSTKSIRPSDGRALRVYTDIPHVEEFLTRPEFVLTTDPKEADIIWVSMQVDSEVKKAVGLTDQQYTNQFPFEACLVMKHHLAETIHKAWGSPEWLQPTYNLETHLSPLIGNYFVRKRDGMDNLWIMKPWNMARTIDTTVTGDLSAIIRLMETGPKICQKYIERPALFQGRKFDLRYIVLVRSIRPLEIFLSDVFWVRLANNQYTLEKTSFFEYETHFTVMNYIGRMKHMNTPEFVKEFEKEHQVKWLDIHESIWSTIRCVFESAAAVHPEMQNPFSRAMYGVDVMLDNRFKPKILEVTYCPDCGRACKYDTQALVGSQDTIRGRDFFNTVFGCLFLDDQTNVSPFLFSMDRGLPRLAEADGGHIGISHRILSLFLFAAVCRSDPDLLLDYCVADTASSPPSQFHLNGLACIDPASARAEHFATSALSSRATTEHPSAATAPFGFNVTVTNPASSLPGANAQGLVMARTDLAPGGLAPPHTHPRASEVALVLAGSVLVGFADTSYRLYTQLLRAGEAFVFPRGMVHFLYNIDVAAPAVVMSGLNSQSPGAQLVPFSAFRTEPRVPEEVLKKAFKINGQDVHRIQRNLAGSS</sequence>
<dbReference type="GO" id="GO:0030145">
    <property type="term" value="F:manganese ion binding"/>
    <property type="evidence" value="ECO:0007669"/>
    <property type="project" value="InterPro"/>
</dbReference>
<keyword evidence="8" id="KW-0732">Signal</keyword>
<dbReference type="InterPro" id="IPR004344">
    <property type="entry name" value="TTL/TTLL_fam"/>
</dbReference>
<evidence type="ECO:0000313" key="15">
    <source>
        <dbReference type="EMBL" id="CAD6209836.1"/>
    </source>
</evidence>
<keyword evidence="6" id="KW-0964">Secreted</keyword>
<evidence type="ECO:0000256" key="4">
    <source>
        <dbReference type="ARBA" id="ARBA00011268"/>
    </source>
</evidence>
<dbReference type="InterPro" id="IPR057954">
    <property type="entry name" value="SET_TTL12"/>
</dbReference>
<dbReference type="InterPro" id="IPR011051">
    <property type="entry name" value="RmlC_Cupin_sf"/>
</dbReference>
<dbReference type="PROSITE" id="PS51221">
    <property type="entry name" value="TTL"/>
    <property type="match status" value="1"/>
</dbReference>
<evidence type="ECO:0000313" key="16">
    <source>
        <dbReference type="Proteomes" id="UP000604825"/>
    </source>
</evidence>
<dbReference type="GO" id="GO:0010497">
    <property type="term" value="P:plasmodesmata-mediated intercellular transport"/>
    <property type="evidence" value="ECO:0007669"/>
    <property type="project" value="UniProtKB-ARBA"/>
</dbReference>
<dbReference type="InterPro" id="IPR019780">
    <property type="entry name" value="Germin_Mn-BS"/>
</dbReference>
<keyword evidence="16" id="KW-1185">Reference proteome</keyword>
<evidence type="ECO:0000256" key="2">
    <source>
        <dbReference type="ARBA" id="ARBA00004271"/>
    </source>
</evidence>
<dbReference type="EMBL" id="CAJGYO010000002">
    <property type="protein sequence ID" value="CAD6209836.1"/>
    <property type="molecule type" value="Genomic_DNA"/>
</dbReference>
<dbReference type="InterPro" id="IPR001929">
    <property type="entry name" value="Germin"/>
</dbReference>
<comment type="similarity">
    <text evidence="3">Belongs to the germin family.</text>
</comment>
<keyword evidence="10 11" id="KW-0464">Manganese</keyword>
<dbReference type="Gene3D" id="2.60.120.10">
    <property type="entry name" value="Jelly Rolls"/>
    <property type="match status" value="1"/>
</dbReference>
<feature type="domain" description="Cupin type-1" evidence="14">
    <location>
        <begin position="924"/>
        <end position="1076"/>
    </location>
</feature>
<dbReference type="InterPro" id="IPR014710">
    <property type="entry name" value="RmlC-like_jellyroll"/>
</dbReference>
<feature type="binding site" evidence="12">
    <location>
        <position position="975"/>
    </location>
    <ligand>
        <name>Mn(2+)</name>
        <dbReference type="ChEBI" id="CHEBI:29035"/>
    </ligand>
</feature>
<dbReference type="Pfam" id="PF03133">
    <property type="entry name" value="TTL"/>
    <property type="match status" value="1"/>
</dbReference>
<reference evidence="15" key="1">
    <citation type="submission" date="2020-10" db="EMBL/GenBank/DDBJ databases">
        <authorList>
            <person name="Han B."/>
            <person name="Lu T."/>
            <person name="Zhao Q."/>
            <person name="Huang X."/>
            <person name="Zhao Y."/>
        </authorList>
    </citation>
    <scope>NUCLEOTIDE SEQUENCE</scope>
</reference>
<evidence type="ECO:0000256" key="1">
    <source>
        <dbReference type="ARBA" id="ARBA00003629"/>
    </source>
</evidence>
<evidence type="ECO:0000259" key="14">
    <source>
        <dbReference type="SMART" id="SM00835"/>
    </source>
</evidence>
<dbReference type="GO" id="GO:0005737">
    <property type="term" value="C:cytoplasm"/>
    <property type="evidence" value="ECO:0007669"/>
    <property type="project" value="TreeGrafter"/>
</dbReference>
<feature type="binding site" evidence="12">
    <location>
        <position position="1021"/>
    </location>
    <ligand>
        <name>Mn(2+)</name>
        <dbReference type="ChEBI" id="CHEBI:29035"/>
    </ligand>
</feature>
<evidence type="ECO:0000256" key="9">
    <source>
        <dbReference type="ARBA" id="ARBA00023157"/>
    </source>
</evidence>
<comment type="subunit">
    <text evidence="4">Oligomer (believed to be a pentamer but probably hexamer).</text>
</comment>
<keyword evidence="9 13" id="KW-1015">Disulfide bond</keyword>
<keyword evidence="5" id="KW-0052">Apoplast</keyword>
<dbReference type="GO" id="GO:2000280">
    <property type="term" value="P:regulation of root development"/>
    <property type="evidence" value="ECO:0007669"/>
    <property type="project" value="UniProtKB-ARBA"/>
</dbReference>
<dbReference type="SMART" id="SM00835">
    <property type="entry name" value="Cupin_1"/>
    <property type="match status" value="1"/>
</dbReference>
<evidence type="ECO:0000256" key="7">
    <source>
        <dbReference type="ARBA" id="ARBA00022723"/>
    </source>
</evidence>
<organism evidence="15 16">
    <name type="scientific">Miscanthus lutarioriparius</name>
    <dbReference type="NCBI Taxonomy" id="422564"/>
    <lineage>
        <taxon>Eukaryota</taxon>
        <taxon>Viridiplantae</taxon>
        <taxon>Streptophyta</taxon>
        <taxon>Embryophyta</taxon>
        <taxon>Tracheophyta</taxon>
        <taxon>Spermatophyta</taxon>
        <taxon>Magnoliopsida</taxon>
        <taxon>Liliopsida</taxon>
        <taxon>Poales</taxon>
        <taxon>Poaceae</taxon>
        <taxon>PACMAD clade</taxon>
        <taxon>Panicoideae</taxon>
        <taxon>Andropogonodae</taxon>
        <taxon>Andropogoneae</taxon>
        <taxon>Saccharinae</taxon>
        <taxon>Miscanthus</taxon>
    </lineage>
</organism>
<evidence type="ECO:0000256" key="5">
    <source>
        <dbReference type="ARBA" id="ARBA00022523"/>
    </source>
</evidence>
<dbReference type="CDD" id="cd02241">
    <property type="entry name" value="cupin_OxOx"/>
    <property type="match status" value="1"/>
</dbReference>
<feature type="binding site" evidence="12">
    <location>
        <position position="982"/>
    </location>
    <ligand>
        <name>Mn(2+)</name>
        <dbReference type="ChEBI" id="CHEBI:29035"/>
    </ligand>
</feature>
<dbReference type="Gene3D" id="3.30.470.20">
    <property type="entry name" value="ATP-grasp fold, B domain"/>
    <property type="match status" value="1"/>
</dbReference>